<dbReference type="InterPro" id="IPR043472">
    <property type="entry name" value="Macro_dom-like"/>
</dbReference>
<comment type="cofactor">
    <cofactor evidence="8">
        <name>Mn(2+)</name>
        <dbReference type="ChEBI" id="CHEBI:29035"/>
    </cofactor>
    <text evidence="8">Binds 2 manganese ions per subunit.</text>
</comment>
<feature type="active site" evidence="8">
    <location>
        <position position="346"/>
    </location>
</feature>
<feature type="active site" evidence="8">
    <location>
        <position position="272"/>
    </location>
</feature>
<evidence type="ECO:0000256" key="6">
    <source>
        <dbReference type="ARBA" id="ARBA00022801"/>
    </source>
</evidence>
<evidence type="ECO:0000259" key="9">
    <source>
        <dbReference type="PROSITE" id="PS00631"/>
    </source>
</evidence>
<dbReference type="EMBL" id="JBBLZC010000003">
    <property type="protein sequence ID" value="MEK0082446.1"/>
    <property type="molecule type" value="Genomic_DNA"/>
</dbReference>
<keyword evidence="8" id="KW-0479">Metal-binding</keyword>
<comment type="function">
    <text evidence="8">Presumably involved in the processing and regular turnover of intracellular proteins. Catalyzes the removal of unsubstituted N-terminal amino acids from various peptides.</text>
</comment>
<dbReference type="EC" id="3.4.11.1" evidence="8"/>
<dbReference type="PANTHER" id="PTHR11963">
    <property type="entry name" value="LEUCINE AMINOPEPTIDASE-RELATED"/>
    <property type="match status" value="1"/>
</dbReference>
<organism evidence="10 11">
    <name type="scientific">Benzoatithermus flavus</name>
    <dbReference type="NCBI Taxonomy" id="3108223"/>
    <lineage>
        <taxon>Bacteria</taxon>
        <taxon>Pseudomonadati</taxon>
        <taxon>Pseudomonadota</taxon>
        <taxon>Alphaproteobacteria</taxon>
        <taxon>Geminicoccales</taxon>
        <taxon>Geminicoccaceae</taxon>
        <taxon>Benzoatithermus</taxon>
    </lineage>
</organism>
<keyword evidence="11" id="KW-1185">Reference proteome</keyword>
<keyword evidence="6 8" id="KW-0378">Hydrolase</keyword>
<keyword evidence="5 8" id="KW-0645">Protease</keyword>
<dbReference type="InterPro" id="IPR023042">
    <property type="entry name" value="Peptidase_M17_leu_NH2_pept"/>
</dbReference>
<feature type="binding site" evidence="8">
    <location>
        <position position="265"/>
    </location>
    <ligand>
        <name>Mn(2+)</name>
        <dbReference type="ChEBI" id="CHEBI:29035"/>
        <label>1</label>
    </ligand>
</feature>
<feature type="binding site" evidence="8">
    <location>
        <position position="344"/>
    </location>
    <ligand>
        <name>Mn(2+)</name>
        <dbReference type="ChEBI" id="CHEBI:29035"/>
        <label>2</label>
    </ligand>
</feature>
<evidence type="ECO:0000256" key="3">
    <source>
        <dbReference type="ARBA" id="ARBA00009528"/>
    </source>
</evidence>
<dbReference type="HAMAP" id="MF_00181">
    <property type="entry name" value="Cytosol_peptidase_M17"/>
    <property type="match status" value="1"/>
</dbReference>
<comment type="similarity">
    <text evidence="3 8">Belongs to the peptidase M17 family.</text>
</comment>
<dbReference type="Pfam" id="PF00883">
    <property type="entry name" value="Peptidase_M17"/>
    <property type="match status" value="1"/>
</dbReference>
<dbReference type="PANTHER" id="PTHR11963:SF23">
    <property type="entry name" value="CYTOSOL AMINOPEPTIDASE"/>
    <property type="match status" value="1"/>
</dbReference>
<dbReference type="NCBIfam" id="NF002074">
    <property type="entry name" value="PRK00913.1-4"/>
    <property type="match status" value="1"/>
</dbReference>
<dbReference type="Proteomes" id="UP001375743">
    <property type="component" value="Unassembled WGS sequence"/>
</dbReference>
<dbReference type="CDD" id="cd00433">
    <property type="entry name" value="Peptidase_M17"/>
    <property type="match status" value="1"/>
</dbReference>
<dbReference type="Pfam" id="PF02789">
    <property type="entry name" value="Peptidase_M17_N"/>
    <property type="match status" value="1"/>
</dbReference>
<evidence type="ECO:0000256" key="4">
    <source>
        <dbReference type="ARBA" id="ARBA00022438"/>
    </source>
</evidence>
<gene>
    <name evidence="8" type="primary">pepA</name>
    <name evidence="10" type="ORF">U1T56_04740</name>
</gene>
<dbReference type="RefSeq" id="WP_418158294.1">
    <property type="nucleotide sequence ID" value="NZ_JBBLZC010000003.1"/>
</dbReference>
<sequence>MMEIKVEPGRLPERGTVIVPVGHDGALSAAAAGLDGASGGLIRRALEAAGEKKHGRVIDLFLPSGLMLERLLLLVVGKPEGVSRLDLEQLGGKLVQKLKSLQVREAHLASIEGLELGFSPVEAIGAMALGAQLRAYRFTKYRTAAEGGDEEEGEPARLWLLLPEGEAALAPVRAVADAVCRARDLVSEPANVLTPKAFAEACADLADMGVEVEILARDALEELGMRALLAVAQGSALPPYVAVMRWQGGGSEAPLALVGKGICFDTGGISIKPAQGMEEMKWDMAGAAAVYGAMLAVAGRKARANVVGVVGLAENMPSGTAQRPGDVIRSMAGKTIEVVNTDAEGRLLLADVLHYTKERFKPRAMIDLATLTGAVIVALGHEQAGLFANDESLAQQLQTVAEETGELLWRLPLGKAYEKHIRSDIADIKNVGRGREAGSTAGAVFLQQFVGDVPWAHLDIAAMAWTSRDQPLAGKGATGFGVRLLDRLVARYFEAR</sequence>
<dbReference type="SUPFAM" id="SSF53187">
    <property type="entry name" value="Zn-dependent exopeptidases"/>
    <property type="match status" value="1"/>
</dbReference>
<evidence type="ECO:0000256" key="8">
    <source>
        <dbReference type="HAMAP-Rule" id="MF_00181"/>
    </source>
</evidence>
<feature type="binding site" evidence="8">
    <location>
        <position position="283"/>
    </location>
    <ligand>
        <name>Mn(2+)</name>
        <dbReference type="ChEBI" id="CHEBI:29035"/>
        <label>2</label>
    </ligand>
</feature>
<protein>
    <recommendedName>
        <fullName evidence="8">Probable cytosol aminopeptidase</fullName>
        <ecNumber evidence="8">3.4.11.1</ecNumber>
    </recommendedName>
    <alternativeName>
        <fullName evidence="8">Leucine aminopeptidase</fullName>
        <shortName evidence="8">LAP</shortName>
        <ecNumber evidence="8">3.4.11.10</ecNumber>
    </alternativeName>
    <alternativeName>
        <fullName evidence="8">Leucyl aminopeptidase</fullName>
    </alternativeName>
</protein>
<dbReference type="NCBIfam" id="NF002077">
    <property type="entry name" value="PRK00913.2-4"/>
    <property type="match status" value="1"/>
</dbReference>
<dbReference type="Gene3D" id="3.40.630.10">
    <property type="entry name" value="Zn peptidases"/>
    <property type="match status" value="1"/>
</dbReference>
<dbReference type="SUPFAM" id="SSF52949">
    <property type="entry name" value="Macro domain-like"/>
    <property type="match status" value="1"/>
</dbReference>
<evidence type="ECO:0000256" key="1">
    <source>
        <dbReference type="ARBA" id="ARBA00000135"/>
    </source>
</evidence>
<keyword evidence="7 8" id="KW-0464">Manganese</keyword>
<dbReference type="NCBIfam" id="NF002075">
    <property type="entry name" value="PRK00913.2-2"/>
    <property type="match status" value="1"/>
</dbReference>
<feature type="binding site" evidence="8">
    <location>
        <position position="265"/>
    </location>
    <ligand>
        <name>Mn(2+)</name>
        <dbReference type="ChEBI" id="CHEBI:29035"/>
        <label>2</label>
    </ligand>
</feature>
<dbReference type="PROSITE" id="PS00631">
    <property type="entry name" value="CYTOSOL_AP"/>
    <property type="match status" value="1"/>
</dbReference>
<dbReference type="InterPro" id="IPR011356">
    <property type="entry name" value="Leucine_aapep/pepB"/>
</dbReference>
<name>A0ABU8XMN4_9PROT</name>
<evidence type="ECO:0000256" key="5">
    <source>
        <dbReference type="ARBA" id="ARBA00022670"/>
    </source>
</evidence>
<evidence type="ECO:0000313" key="10">
    <source>
        <dbReference type="EMBL" id="MEK0082446.1"/>
    </source>
</evidence>
<reference evidence="10 11" key="1">
    <citation type="submission" date="2024-01" db="EMBL/GenBank/DDBJ databases">
        <title>Multi-omics insights into the function and evolution of sodium benzoate biodegradation pathways in Benzoatithermus flavus gen. nov., sp. nov. from hot spring.</title>
        <authorList>
            <person name="Hu C.-J."/>
            <person name="Li W.-J."/>
        </authorList>
    </citation>
    <scope>NUCLEOTIDE SEQUENCE [LARGE SCALE GENOMIC DNA]</scope>
    <source>
        <strain evidence="10 11">SYSU G07066</strain>
    </source>
</reference>
<keyword evidence="8" id="KW-0963">Cytoplasm</keyword>
<feature type="binding site" evidence="8">
    <location>
        <position position="344"/>
    </location>
    <ligand>
        <name>Mn(2+)</name>
        <dbReference type="ChEBI" id="CHEBI:29035"/>
        <label>1</label>
    </ligand>
</feature>
<dbReference type="Gene3D" id="3.40.220.10">
    <property type="entry name" value="Leucine Aminopeptidase, subunit E, domain 1"/>
    <property type="match status" value="1"/>
</dbReference>
<dbReference type="InterPro" id="IPR008283">
    <property type="entry name" value="Peptidase_M17_N"/>
</dbReference>
<dbReference type="PRINTS" id="PR00481">
    <property type="entry name" value="LAMNOPPTDASE"/>
</dbReference>
<accession>A0ABU8XMN4</accession>
<comment type="catalytic activity">
    <reaction evidence="1 8">
        <text>Release of an N-terminal amino acid, Xaa-|-Yaa-, in which Xaa is preferably Leu, but may be other amino acids including Pro although not Arg or Lys, and Yaa may be Pro. Amino acid amides and methyl esters are also readily hydrolyzed, but rates on arylamides are exceedingly low.</text>
        <dbReference type="EC" id="3.4.11.1"/>
    </reaction>
</comment>
<feature type="domain" description="Cytosol aminopeptidase" evidence="9">
    <location>
        <begin position="340"/>
        <end position="347"/>
    </location>
</feature>
<proteinExistence type="inferred from homology"/>
<feature type="binding site" evidence="8">
    <location>
        <position position="342"/>
    </location>
    <ligand>
        <name>Mn(2+)</name>
        <dbReference type="ChEBI" id="CHEBI:29035"/>
        <label>1</label>
    </ligand>
</feature>
<feature type="binding site" evidence="8">
    <location>
        <position position="260"/>
    </location>
    <ligand>
        <name>Mn(2+)</name>
        <dbReference type="ChEBI" id="CHEBI:29035"/>
        <label>2</label>
    </ligand>
</feature>
<dbReference type="EC" id="3.4.11.10" evidence="8"/>
<keyword evidence="4 8" id="KW-0031">Aminopeptidase</keyword>
<comment type="catalytic activity">
    <reaction evidence="2 8">
        <text>Release of an N-terminal amino acid, preferentially leucine, but not glutamic or aspartic acids.</text>
        <dbReference type="EC" id="3.4.11.10"/>
    </reaction>
</comment>
<dbReference type="NCBIfam" id="NF002073">
    <property type="entry name" value="PRK00913.1-2"/>
    <property type="match status" value="1"/>
</dbReference>
<evidence type="ECO:0000256" key="2">
    <source>
        <dbReference type="ARBA" id="ARBA00000967"/>
    </source>
</evidence>
<evidence type="ECO:0000256" key="7">
    <source>
        <dbReference type="ARBA" id="ARBA00023211"/>
    </source>
</evidence>
<dbReference type="InterPro" id="IPR000819">
    <property type="entry name" value="Peptidase_M17_C"/>
</dbReference>
<evidence type="ECO:0000313" key="11">
    <source>
        <dbReference type="Proteomes" id="UP001375743"/>
    </source>
</evidence>
<dbReference type="GO" id="GO:0004177">
    <property type="term" value="F:aminopeptidase activity"/>
    <property type="evidence" value="ECO:0007669"/>
    <property type="project" value="UniProtKB-KW"/>
</dbReference>
<comment type="subcellular location">
    <subcellularLocation>
        <location evidence="8">Cytoplasm</location>
    </subcellularLocation>
</comment>
<comment type="caution">
    <text evidence="10">The sequence shown here is derived from an EMBL/GenBank/DDBJ whole genome shotgun (WGS) entry which is preliminary data.</text>
</comment>